<keyword evidence="7" id="KW-0614">Plasmid</keyword>
<keyword evidence="3 5" id="KW-0472">Membrane</keyword>
<feature type="transmembrane region" description="Helical" evidence="5">
    <location>
        <begin position="448"/>
        <end position="466"/>
    </location>
</feature>
<sequence length="682" mass="73472">MTGAPTRPRRRGRLRWALALVAMVGSLLLTPSSAAAWGCEAKPAPTPSTTGTGVDSVLNDQAVMDRGDVKGFYENFLMSGTEWHVIVPTDSCTDEQRLQAWPILYNIVFGLAKGIDMLAIEALRFAVDPPLDALQEVVVGVVGRLREGVWEPLLPSLVILGAVTLAWWGLVRKRSTLTFEGAVWMIAATTLGLWVLGSPASFINGVGNIINFGTNLMNSAVVGTTEGSEPDRCIPGSPAVTQAFAEDDTEFLARQQSEYLWEALVCRPWIVGQFGSGETAQQLAGDHAWDLLYAQAFTRTESVSVGVNVSEDGVDEYYDTLVDEKQAEYERIAGLVEDAHTPTWDMFRGSADLGGDRAMAALVALGASLTGGLLILAAAFGLLVCKLGLLLLMLAAPIFFLFGIHPGRGRTILLRWWELLAGLMLQQLMWQAVVLILVLVLNTMVTTVRPYGLSLLLMCALVAAVLKYKNALWGTLTHVSFSGDTAPSQGGGYSMTKDRIQRAAIGAVQGAAKAPFAMAGGAAAGAFKAAVVNPAKREVNARRAVDHENRKEEIRADDATALQKRQEAFAARYGQVAPDRRAPRSSPREYARGKGGMRPTHAHSRRRARAAEQAPERKPATYIDVIQGRQNAGVRGNRTPDAAPPNRRMPYKAEADVVAKPGRKRGGGGGKPAAQRRRRGGK</sequence>
<dbReference type="RefSeq" id="WP_220566006.1">
    <property type="nucleotide sequence ID" value="NZ_CP074136.1"/>
</dbReference>
<gene>
    <name evidence="7" type="ORF">KGD84_32530</name>
</gene>
<evidence type="ECO:0000256" key="2">
    <source>
        <dbReference type="ARBA" id="ARBA00022989"/>
    </source>
</evidence>
<feature type="compositionally biased region" description="Basic and acidic residues" evidence="4">
    <location>
        <begin position="578"/>
        <end position="592"/>
    </location>
</feature>
<evidence type="ECO:0000313" key="7">
    <source>
        <dbReference type="EMBL" id="QUX26427.1"/>
    </source>
</evidence>
<keyword evidence="6" id="KW-0732">Signal</keyword>
<reference evidence="8" key="1">
    <citation type="submission" date="2021-05" db="EMBL/GenBank/DDBJ databases">
        <title>Direct Submission.</title>
        <authorList>
            <person name="Li K."/>
            <person name="Gao J."/>
        </authorList>
    </citation>
    <scope>NUCLEOTIDE SEQUENCE [LARGE SCALE GENOMIC DNA]</scope>
    <source>
        <strain evidence="8">Mg02</strain>
        <plasmid evidence="8">unnamed4</plasmid>
    </source>
</reference>
<evidence type="ECO:0000313" key="8">
    <source>
        <dbReference type="Proteomes" id="UP000676079"/>
    </source>
</evidence>
<dbReference type="InterPro" id="IPR007688">
    <property type="entry name" value="Conjugal_tfr_TrbL/VirB6"/>
</dbReference>
<feature type="signal peptide" evidence="6">
    <location>
        <begin position="1"/>
        <end position="35"/>
    </location>
</feature>
<name>A0A975QCF5_9ACTN</name>
<feature type="region of interest" description="Disordered" evidence="4">
    <location>
        <begin position="571"/>
        <end position="682"/>
    </location>
</feature>
<dbReference type="Proteomes" id="UP000676079">
    <property type="component" value="Plasmid unnamed4"/>
</dbReference>
<accession>A0A975QCF5</accession>
<evidence type="ECO:0008006" key="9">
    <source>
        <dbReference type="Google" id="ProtNLM"/>
    </source>
</evidence>
<evidence type="ECO:0000256" key="4">
    <source>
        <dbReference type="SAM" id="MobiDB-lite"/>
    </source>
</evidence>
<proteinExistence type="predicted"/>
<keyword evidence="8" id="KW-1185">Reference proteome</keyword>
<dbReference type="Pfam" id="PF04610">
    <property type="entry name" value="TrbL"/>
    <property type="match status" value="1"/>
</dbReference>
<keyword evidence="1 5" id="KW-0812">Transmembrane</keyword>
<feature type="transmembrane region" description="Helical" evidence="5">
    <location>
        <begin position="416"/>
        <end position="442"/>
    </location>
</feature>
<evidence type="ECO:0000256" key="3">
    <source>
        <dbReference type="ARBA" id="ARBA00023136"/>
    </source>
</evidence>
<feature type="transmembrane region" description="Helical" evidence="5">
    <location>
        <begin position="358"/>
        <end position="381"/>
    </location>
</feature>
<feature type="transmembrane region" description="Helical" evidence="5">
    <location>
        <begin position="153"/>
        <end position="171"/>
    </location>
</feature>
<feature type="chain" id="PRO_5047240249" description="TrbL/VirB6 plasmid conjugal transfer protein" evidence="6">
    <location>
        <begin position="36"/>
        <end position="682"/>
    </location>
</feature>
<geneLocation type="plasmid" evidence="7 8">
    <name>unnamed4</name>
</geneLocation>
<keyword evidence="2 5" id="KW-1133">Transmembrane helix</keyword>
<feature type="transmembrane region" description="Helical" evidence="5">
    <location>
        <begin position="387"/>
        <end position="404"/>
    </location>
</feature>
<evidence type="ECO:0000256" key="6">
    <source>
        <dbReference type="SAM" id="SignalP"/>
    </source>
</evidence>
<dbReference type="EMBL" id="CP074136">
    <property type="protein sequence ID" value="QUX26427.1"/>
    <property type="molecule type" value="Genomic_DNA"/>
</dbReference>
<organism evidence="7 8">
    <name type="scientific">Nocardiopsis changdeensis</name>
    <dbReference type="NCBI Taxonomy" id="2831969"/>
    <lineage>
        <taxon>Bacteria</taxon>
        <taxon>Bacillati</taxon>
        <taxon>Actinomycetota</taxon>
        <taxon>Actinomycetes</taxon>
        <taxon>Streptosporangiales</taxon>
        <taxon>Nocardiopsidaceae</taxon>
        <taxon>Nocardiopsis</taxon>
    </lineage>
</organism>
<evidence type="ECO:0000256" key="1">
    <source>
        <dbReference type="ARBA" id="ARBA00022692"/>
    </source>
</evidence>
<protein>
    <recommendedName>
        <fullName evidence="9">TrbL/VirB6 plasmid conjugal transfer protein</fullName>
    </recommendedName>
</protein>
<evidence type="ECO:0000256" key="5">
    <source>
        <dbReference type="SAM" id="Phobius"/>
    </source>
</evidence>